<evidence type="ECO:0000256" key="2">
    <source>
        <dbReference type="SAM" id="Phobius"/>
    </source>
</evidence>
<accession>A0A1Y2IGY4</accession>
<feature type="compositionally biased region" description="Basic and acidic residues" evidence="1">
    <location>
        <begin position="342"/>
        <end position="360"/>
    </location>
</feature>
<feature type="compositionally biased region" description="Basic and acidic residues" evidence="1">
    <location>
        <begin position="738"/>
        <end position="754"/>
    </location>
</feature>
<feature type="region of interest" description="Disordered" evidence="1">
    <location>
        <begin position="342"/>
        <end position="368"/>
    </location>
</feature>
<sequence>MGEICLSVAPILRCQSLTRLEAGVLLLPPGFEILFACALLWAKRASADKKHVLLASEIYVYFILAVLDLLTHTLPSVGSSLDSFRSLDIVIGVGSFIPLFLYTFAIYLLTTTELVPSLPVPLQRIAKYALLAFIPLIVLFNELGSFIGISYRSFGGENGSPLVLGVGFTDPTPEMFLSSVTLVLLTAFQALNFCVAFYRLVTAIIHQRNIETSANQKEIEAHLFRGLCWLVVGLKLGAIETVIGFAQGGFPVAMARRILRFLAHASLIVGILKGVDTVEDFQLYSPSEAQRRRKSALRAMIQNPRFSTFRHVGGHDFDAEKTFVPQRESVIRVGDPSWMRRDFSKTSIQEKSDVPQERMNSDAPLARKSASLASRLASRLSIKSKISSRKSKTSTYRDSTSSFGSSSHNSWPTPRDAIDEDDEARDVVASEFTRIPRPPMVRNSRQRVTVHIRQDRLPVLELRRFSNLDFLDLITTADPFRDPQGRARSLPGNFEELDPHPVGHVSASFTRLPAYAGVPAPAAATSRAMTVRDSVAGRHTRSMSVSTYDRPTSVASIATVRPPSVATYKGARDSGVSFKPRISVVSSNPRDSTLSYDQPPSATSFHAIGTPTQMEFYAIGTPGTATTFDTPESAVTENGPRFLGMGRRERGLSSETTASEVNALTAQFPGIPMRPVAVPRPRSMLSHEVRGTEFVVDQDAVASMPANPFNDSAAVDRVPSVKRKPVPTMDDTEAPPESVERSNEGKVEQERVISEQEATQSLPTPVSAPHTPADTRWPIKRARTLPASHKKRPPPLDLAPVDAAALPSAYSGDSVSVSSAEFVPVRASSSVRQSQATLVRVKSLGSAPQRSVSASQRTAFSRESYQAEMGHIAPREADSSVQVSATKPAPGMGRGRGLPANPRLRG</sequence>
<dbReference type="Proteomes" id="UP000193067">
    <property type="component" value="Unassembled WGS sequence"/>
</dbReference>
<feature type="compositionally biased region" description="Low complexity" evidence="1">
    <location>
        <begin position="393"/>
        <end position="410"/>
    </location>
</feature>
<evidence type="ECO:0000313" key="3">
    <source>
        <dbReference type="EMBL" id="OSD00440.1"/>
    </source>
</evidence>
<protein>
    <submittedName>
        <fullName evidence="3">Uncharacterized protein</fullName>
    </submittedName>
</protein>
<keyword evidence="2" id="KW-1133">Transmembrane helix</keyword>
<dbReference type="OrthoDB" id="3219582at2759"/>
<proteinExistence type="predicted"/>
<feature type="transmembrane region" description="Helical" evidence="2">
    <location>
        <begin position="54"/>
        <end position="74"/>
    </location>
</feature>
<feature type="region of interest" description="Disordered" evidence="1">
    <location>
        <begin position="706"/>
        <end position="776"/>
    </location>
</feature>
<feature type="transmembrane region" description="Helical" evidence="2">
    <location>
        <begin position="89"/>
        <end position="109"/>
    </location>
</feature>
<dbReference type="EMBL" id="KZ084118">
    <property type="protein sequence ID" value="OSD00440.1"/>
    <property type="molecule type" value="Genomic_DNA"/>
</dbReference>
<feature type="region of interest" description="Disordered" evidence="1">
    <location>
        <begin position="387"/>
        <end position="422"/>
    </location>
</feature>
<organism evidence="3 4">
    <name type="scientific">Trametes coccinea (strain BRFM310)</name>
    <name type="common">Pycnoporus coccineus</name>
    <dbReference type="NCBI Taxonomy" id="1353009"/>
    <lineage>
        <taxon>Eukaryota</taxon>
        <taxon>Fungi</taxon>
        <taxon>Dikarya</taxon>
        <taxon>Basidiomycota</taxon>
        <taxon>Agaricomycotina</taxon>
        <taxon>Agaricomycetes</taxon>
        <taxon>Polyporales</taxon>
        <taxon>Polyporaceae</taxon>
        <taxon>Trametes</taxon>
    </lineage>
</organism>
<gene>
    <name evidence="3" type="ORF">PYCCODRAFT_1426486</name>
</gene>
<reference evidence="3 4" key="1">
    <citation type="journal article" date="2015" name="Biotechnol. Biofuels">
        <title>Enhanced degradation of softwood versus hardwood by the white-rot fungus Pycnoporus coccineus.</title>
        <authorList>
            <person name="Couturier M."/>
            <person name="Navarro D."/>
            <person name="Chevret D."/>
            <person name="Henrissat B."/>
            <person name="Piumi F."/>
            <person name="Ruiz-Duenas F.J."/>
            <person name="Martinez A.T."/>
            <person name="Grigoriev I.V."/>
            <person name="Riley R."/>
            <person name="Lipzen A."/>
            <person name="Berrin J.G."/>
            <person name="Master E.R."/>
            <person name="Rosso M.N."/>
        </authorList>
    </citation>
    <scope>NUCLEOTIDE SEQUENCE [LARGE SCALE GENOMIC DNA]</scope>
    <source>
        <strain evidence="3 4">BRFM310</strain>
    </source>
</reference>
<feature type="compositionally biased region" description="Polar residues" evidence="1">
    <location>
        <begin position="846"/>
        <end position="864"/>
    </location>
</feature>
<evidence type="ECO:0000256" key="1">
    <source>
        <dbReference type="SAM" id="MobiDB-lite"/>
    </source>
</evidence>
<name>A0A1Y2IGY4_TRAC3</name>
<feature type="transmembrane region" description="Helical" evidence="2">
    <location>
        <begin position="222"/>
        <end position="246"/>
    </location>
</feature>
<keyword evidence="2" id="KW-0812">Transmembrane</keyword>
<feature type="transmembrane region" description="Helical" evidence="2">
    <location>
        <begin position="175"/>
        <end position="201"/>
    </location>
</feature>
<dbReference type="STRING" id="1353009.A0A1Y2IGY4"/>
<keyword evidence="2" id="KW-0472">Membrane</keyword>
<keyword evidence="4" id="KW-1185">Reference proteome</keyword>
<feature type="transmembrane region" description="Helical" evidence="2">
    <location>
        <begin position="22"/>
        <end position="42"/>
    </location>
</feature>
<feature type="transmembrane region" description="Helical" evidence="2">
    <location>
        <begin position="130"/>
        <end position="155"/>
    </location>
</feature>
<dbReference type="AlphaFoldDB" id="A0A1Y2IGY4"/>
<evidence type="ECO:0000313" key="4">
    <source>
        <dbReference type="Proteomes" id="UP000193067"/>
    </source>
</evidence>
<feature type="region of interest" description="Disordered" evidence="1">
    <location>
        <begin position="844"/>
        <end position="906"/>
    </location>
</feature>